<evidence type="ECO:0000256" key="1">
    <source>
        <dbReference type="SAM" id="MobiDB-lite"/>
    </source>
</evidence>
<feature type="compositionally biased region" description="Polar residues" evidence="1">
    <location>
        <begin position="73"/>
        <end position="93"/>
    </location>
</feature>
<dbReference type="HOGENOM" id="CLU_186332_0_0_1"/>
<sequence length="93" mass="10060">MIQAKNNGERRKDEAPFGPAIVSRATGGLPWMSHIPIFSIRGIPSPPTACSRLAHTAIMGNHKPAPPREKRQVSQAKCMSRSVQTSQLASRAS</sequence>
<organism evidence="2 3">
    <name type="scientific">Amborella trichopoda</name>
    <dbReference type="NCBI Taxonomy" id="13333"/>
    <lineage>
        <taxon>Eukaryota</taxon>
        <taxon>Viridiplantae</taxon>
        <taxon>Streptophyta</taxon>
        <taxon>Embryophyta</taxon>
        <taxon>Tracheophyta</taxon>
        <taxon>Spermatophyta</taxon>
        <taxon>Magnoliopsida</taxon>
        <taxon>Amborellales</taxon>
        <taxon>Amborellaceae</taxon>
        <taxon>Amborella</taxon>
    </lineage>
</organism>
<protein>
    <submittedName>
        <fullName evidence="2">Uncharacterized protein</fullName>
    </submittedName>
</protein>
<accession>W1NSS9</accession>
<keyword evidence="3" id="KW-1185">Reference proteome</keyword>
<dbReference type="AlphaFoldDB" id="W1NSS9"/>
<gene>
    <name evidence="2" type="ORF">AMTR_s00082p00133440</name>
</gene>
<reference evidence="3" key="1">
    <citation type="journal article" date="2013" name="Science">
        <title>The Amborella genome and the evolution of flowering plants.</title>
        <authorList>
            <consortium name="Amborella Genome Project"/>
        </authorList>
    </citation>
    <scope>NUCLEOTIDE SEQUENCE [LARGE SCALE GENOMIC DNA]</scope>
</reference>
<feature type="region of interest" description="Disordered" evidence="1">
    <location>
        <begin position="59"/>
        <end position="93"/>
    </location>
</feature>
<evidence type="ECO:0000313" key="3">
    <source>
        <dbReference type="Proteomes" id="UP000017836"/>
    </source>
</evidence>
<name>W1NSS9_AMBTC</name>
<dbReference type="Gramene" id="ERM98758">
    <property type="protein sequence ID" value="ERM98758"/>
    <property type="gene ID" value="AMTR_s00082p00133440"/>
</dbReference>
<dbReference type="EMBL" id="KI395277">
    <property type="protein sequence ID" value="ERM98758.1"/>
    <property type="molecule type" value="Genomic_DNA"/>
</dbReference>
<evidence type="ECO:0000313" key="2">
    <source>
        <dbReference type="EMBL" id="ERM98758.1"/>
    </source>
</evidence>
<proteinExistence type="predicted"/>
<feature type="region of interest" description="Disordered" evidence="1">
    <location>
        <begin position="1"/>
        <end position="26"/>
    </location>
</feature>
<dbReference type="Proteomes" id="UP000017836">
    <property type="component" value="Unassembled WGS sequence"/>
</dbReference>